<dbReference type="Pfam" id="PF12005">
    <property type="entry name" value="DUF3499"/>
    <property type="match status" value="1"/>
</dbReference>
<name>A0ABZ3C4T2_9ACTN</name>
<feature type="region of interest" description="Disordered" evidence="1">
    <location>
        <begin position="94"/>
        <end position="126"/>
    </location>
</feature>
<organism evidence="2 3">
    <name type="scientific">Propioniciclava soli</name>
    <dbReference type="NCBI Taxonomy" id="2775081"/>
    <lineage>
        <taxon>Bacteria</taxon>
        <taxon>Bacillati</taxon>
        <taxon>Actinomycetota</taxon>
        <taxon>Actinomycetes</taxon>
        <taxon>Propionibacteriales</taxon>
        <taxon>Propionibacteriaceae</taxon>
        <taxon>Propioniciclava</taxon>
    </lineage>
</organism>
<accession>A0ABZ3C4T2</accession>
<dbReference type="InterPro" id="IPR021888">
    <property type="entry name" value="DUF3499"/>
</dbReference>
<protein>
    <submittedName>
        <fullName evidence="2">DUF3499 domain-containing protein</fullName>
    </submittedName>
</protein>
<dbReference type="Proteomes" id="UP001434337">
    <property type="component" value="Chromosome"/>
</dbReference>
<gene>
    <name evidence="2" type="ORF">PCC79_11610</name>
</gene>
<evidence type="ECO:0000313" key="2">
    <source>
        <dbReference type="EMBL" id="WZW97546.1"/>
    </source>
</evidence>
<proteinExistence type="predicted"/>
<evidence type="ECO:0000313" key="3">
    <source>
        <dbReference type="Proteomes" id="UP001434337"/>
    </source>
</evidence>
<dbReference type="EMBL" id="CP115965">
    <property type="protein sequence ID" value="WZW97546.1"/>
    <property type="molecule type" value="Genomic_DNA"/>
</dbReference>
<feature type="compositionally biased region" description="Low complexity" evidence="1">
    <location>
        <begin position="94"/>
        <end position="107"/>
    </location>
</feature>
<keyword evidence="3" id="KW-1185">Reference proteome</keyword>
<evidence type="ECO:0000256" key="1">
    <source>
        <dbReference type="SAM" id="MobiDB-lite"/>
    </source>
</evidence>
<reference evidence="2 3" key="1">
    <citation type="journal article" date="2023" name="Environ Microbiome">
        <title>A coral-associated actinobacterium mitigates coral bleaching under heat stress.</title>
        <authorList>
            <person name="Li J."/>
            <person name="Zou Y."/>
            <person name="Li Q."/>
            <person name="Zhang J."/>
            <person name="Bourne D.G."/>
            <person name="Lyu Y."/>
            <person name="Liu C."/>
            <person name="Zhang S."/>
        </authorList>
    </citation>
    <scope>NUCLEOTIDE SEQUENCE [LARGE SCALE GENOMIC DNA]</scope>
    <source>
        <strain evidence="2 3">SCSIO 13291</strain>
    </source>
</reference>
<sequence>MKPRQCSRTGCQRRSVATLTYVYADSVAVVGPLALRAEPGTYDLCEQHGATVSTPRGWELIRLPLDDADPGPHHDDLLALADAVREVGFTWDAPATAPAAPAGPQPALTRRKGHLGVVADPGDAAR</sequence>